<dbReference type="GO" id="GO:0046872">
    <property type="term" value="F:metal ion binding"/>
    <property type="evidence" value="ECO:0007669"/>
    <property type="project" value="UniProtKB-KW"/>
</dbReference>
<comment type="similarity">
    <text evidence="3">Belongs to the plastocyanin family.</text>
</comment>
<dbReference type="PRINTS" id="PR00156">
    <property type="entry name" value="COPPERBLUE"/>
</dbReference>
<evidence type="ECO:0000256" key="5">
    <source>
        <dbReference type="ARBA" id="ARBA00022723"/>
    </source>
</evidence>
<dbReference type="Gene3D" id="2.60.40.420">
    <property type="entry name" value="Cupredoxins - blue copper proteins"/>
    <property type="match status" value="1"/>
</dbReference>
<evidence type="ECO:0000256" key="2">
    <source>
        <dbReference type="ARBA" id="ARBA00004622"/>
    </source>
</evidence>
<sequence length="92" mass="9512">MATVTFAAVSIPSFTGLEAASAPTSRVSSSTVKCNAGKQCPGHRSWLGTKDGGLVFIPQEFSVASGEKIVFKNVGGSPHNVIFDEDEIPSGV</sequence>
<feature type="binding site" evidence="9">
    <location>
        <position position="79"/>
    </location>
    <ligand>
        <name>Cu cation</name>
        <dbReference type="ChEBI" id="CHEBI:23378"/>
    </ligand>
</feature>
<dbReference type="GO" id="GO:0009535">
    <property type="term" value="C:chloroplast thylakoid membrane"/>
    <property type="evidence" value="ECO:0007669"/>
    <property type="project" value="UniProtKB-SubCell"/>
</dbReference>
<comment type="function">
    <text evidence="1">Participates in electron transfer between P700 and the cytochrome b6-f complex in photosystem I.</text>
</comment>
<comment type="subcellular location">
    <subcellularLocation>
        <location evidence="2">Plastid</location>
        <location evidence="2">Chloroplast thylakoid membrane</location>
        <topology evidence="2">Peripheral membrane protein</topology>
        <orientation evidence="2">Lumenal side</orientation>
    </subcellularLocation>
</comment>
<keyword evidence="8" id="KW-0793">Thylakoid</keyword>
<keyword evidence="6" id="KW-0249">Electron transport</keyword>
<dbReference type="SUPFAM" id="SSF49503">
    <property type="entry name" value="Cupredoxins"/>
    <property type="match status" value="1"/>
</dbReference>
<dbReference type="AlphaFoldDB" id="A0ABD2YIR5"/>
<gene>
    <name evidence="11" type="ORF">ACH5RR_035284</name>
</gene>
<evidence type="ECO:0000256" key="4">
    <source>
        <dbReference type="ARBA" id="ARBA00022448"/>
    </source>
</evidence>
<keyword evidence="12" id="KW-1185">Reference proteome</keyword>
<evidence type="ECO:0000256" key="7">
    <source>
        <dbReference type="ARBA" id="ARBA00023008"/>
    </source>
</evidence>
<dbReference type="InterPro" id="IPR002387">
    <property type="entry name" value="Plastocyanin"/>
</dbReference>
<dbReference type="PRINTS" id="PR00157">
    <property type="entry name" value="PLASTOCYANIN"/>
</dbReference>
<keyword evidence="4" id="KW-0813">Transport</keyword>
<evidence type="ECO:0000313" key="12">
    <source>
        <dbReference type="Proteomes" id="UP001630127"/>
    </source>
</evidence>
<proteinExistence type="inferred from homology"/>
<dbReference type="InterPro" id="IPR001235">
    <property type="entry name" value="Copper_blue_Plastocyanin"/>
</dbReference>
<comment type="cofactor">
    <cofactor evidence="9">
        <name>Cu(2+)</name>
        <dbReference type="ChEBI" id="CHEBI:29036"/>
    </cofactor>
    <text evidence="9">The crystal structure with reduced Cu(1+) has also been determined.</text>
</comment>
<dbReference type="InterPro" id="IPR000923">
    <property type="entry name" value="BlueCu_1"/>
</dbReference>
<organism evidence="11 12">
    <name type="scientific">Cinchona calisaya</name>
    <dbReference type="NCBI Taxonomy" id="153742"/>
    <lineage>
        <taxon>Eukaryota</taxon>
        <taxon>Viridiplantae</taxon>
        <taxon>Streptophyta</taxon>
        <taxon>Embryophyta</taxon>
        <taxon>Tracheophyta</taxon>
        <taxon>Spermatophyta</taxon>
        <taxon>Magnoliopsida</taxon>
        <taxon>eudicotyledons</taxon>
        <taxon>Gunneridae</taxon>
        <taxon>Pentapetalae</taxon>
        <taxon>asterids</taxon>
        <taxon>lamiids</taxon>
        <taxon>Gentianales</taxon>
        <taxon>Rubiaceae</taxon>
        <taxon>Cinchonoideae</taxon>
        <taxon>Cinchoneae</taxon>
        <taxon>Cinchona</taxon>
    </lineage>
</organism>
<dbReference type="EMBL" id="JBJUIK010000014">
    <property type="protein sequence ID" value="KAL3505443.1"/>
    <property type="molecule type" value="Genomic_DNA"/>
</dbReference>
<protein>
    <recommendedName>
        <fullName evidence="10">Blue (type 1) copper domain-containing protein</fullName>
    </recommendedName>
</protein>
<evidence type="ECO:0000256" key="8">
    <source>
        <dbReference type="ARBA" id="ARBA00023078"/>
    </source>
</evidence>
<evidence type="ECO:0000259" key="10">
    <source>
        <dbReference type="Pfam" id="PF00127"/>
    </source>
</evidence>
<keyword evidence="7 9" id="KW-0186">Copper</keyword>
<evidence type="ECO:0000256" key="9">
    <source>
        <dbReference type="PIRSR" id="PIRSR602387-1"/>
    </source>
</evidence>
<evidence type="ECO:0000256" key="3">
    <source>
        <dbReference type="ARBA" id="ARBA00005338"/>
    </source>
</evidence>
<feature type="domain" description="Blue (type 1) copper" evidence="10">
    <location>
        <begin position="47"/>
        <end position="92"/>
    </location>
</feature>
<dbReference type="InterPro" id="IPR008972">
    <property type="entry name" value="Cupredoxin"/>
</dbReference>
<dbReference type="Proteomes" id="UP001630127">
    <property type="component" value="Unassembled WGS sequence"/>
</dbReference>
<accession>A0ABD2YIR5</accession>
<dbReference type="Pfam" id="PF00127">
    <property type="entry name" value="Copper-bind"/>
    <property type="match status" value="1"/>
</dbReference>
<comment type="caution">
    <text evidence="11">The sequence shown here is derived from an EMBL/GenBank/DDBJ whole genome shotgun (WGS) entry which is preliminary data.</text>
</comment>
<keyword evidence="5 9" id="KW-0479">Metal-binding</keyword>
<reference evidence="11 12" key="1">
    <citation type="submission" date="2024-11" db="EMBL/GenBank/DDBJ databases">
        <title>A near-complete genome assembly of Cinchona calisaya.</title>
        <authorList>
            <person name="Lian D.C."/>
            <person name="Zhao X.W."/>
            <person name="Wei L."/>
        </authorList>
    </citation>
    <scope>NUCLEOTIDE SEQUENCE [LARGE SCALE GENOMIC DNA]</scope>
    <source>
        <tissue evidence="11">Nenye</tissue>
    </source>
</reference>
<name>A0ABD2YIR5_9GENT</name>
<evidence type="ECO:0000256" key="6">
    <source>
        <dbReference type="ARBA" id="ARBA00022982"/>
    </source>
</evidence>
<evidence type="ECO:0000256" key="1">
    <source>
        <dbReference type="ARBA" id="ARBA00002820"/>
    </source>
</evidence>
<evidence type="ECO:0000313" key="11">
    <source>
        <dbReference type="EMBL" id="KAL3505443.1"/>
    </source>
</evidence>